<sequence length="438" mass="49814">MATESTFVQPAVPKFDGHYNHWAMLMENFLRSKEYWGVVENGVPAAADGVTLTDAQKKIHEEQKLKDLKAKNYLFQALDRSILETIINKDTSKNIWDSMKQKYQGTTRVKRAHLQALRKEYEMLQMKEGECVNEYIARVLVITNKMKANGEDLGDFSIVEKILRSMTSKFNYVVCSIEESKDTSTLSIDELQSSLLVHEQRMSNTVEEEHALKITHGGKYVGRGRGRGSFKGRGRGRGRQNFDKATIECYACNKLGHFQWECPTWSRGAVNFAESQAENQEHILLMAEVDGKEQRKTDVWFLDSGCSNHMCGKIEYFSDFDDKFTESVKLGNDTNMVVNGKGNIKLEVEGVVSIISGVFYVPELKNNLLSLGQLQEKGLTILFQQRQCKIYHPEKGTVKLEHCNTLEQIADVMTKPLKMDAFLKLRAKLGICAEHDVN</sequence>
<dbReference type="OrthoDB" id="1000101at2759"/>
<comment type="caution">
    <text evidence="3">The sequence shown here is derived from an EMBL/GenBank/DDBJ whole genome shotgun (WGS) entry which is preliminary data.</text>
</comment>
<feature type="domain" description="CCHC-type" evidence="2">
    <location>
        <begin position="249"/>
        <end position="263"/>
    </location>
</feature>
<keyword evidence="4" id="KW-1185">Reference proteome</keyword>
<dbReference type="GO" id="GO:0008270">
    <property type="term" value="F:zinc ion binding"/>
    <property type="evidence" value="ECO:0007669"/>
    <property type="project" value="UniProtKB-KW"/>
</dbReference>
<dbReference type="InterPro" id="IPR054722">
    <property type="entry name" value="PolX-like_BBD"/>
</dbReference>
<protein>
    <recommendedName>
        <fullName evidence="2">CCHC-type domain-containing protein</fullName>
    </recommendedName>
</protein>
<keyword evidence="1" id="KW-0863">Zinc-finger</keyword>
<dbReference type="GO" id="GO:0003676">
    <property type="term" value="F:nucleic acid binding"/>
    <property type="evidence" value="ECO:0007669"/>
    <property type="project" value="InterPro"/>
</dbReference>
<dbReference type="PROSITE" id="PS50158">
    <property type="entry name" value="ZF_CCHC"/>
    <property type="match status" value="1"/>
</dbReference>
<evidence type="ECO:0000259" key="2">
    <source>
        <dbReference type="PROSITE" id="PS50158"/>
    </source>
</evidence>
<keyword evidence="1" id="KW-0479">Metal-binding</keyword>
<dbReference type="InterPro" id="IPR001878">
    <property type="entry name" value="Znf_CCHC"/>
</dbReference>
<gene>
    <name evidence="3" type="ORF">HRI_001182900</name>
</gene>
<dbReference type="PANTHER" id="PTHR35317:SF34">
    <property type="match status" value="1"/>
</dbReference>
<dbReference type="Gene3D" id="4.10.60.10">
    <property type="entry name" value="Zinc finger, CCHC-type"/>
    <property type="match status" value="1"/>
</dbReference>
<evidence type="ECO:0000256" key="1">
    <source>
        <dbReference type="PROSITE-ProRule" id="PRU00047"/>
    </source>
</evidence>
<reference evidence="3" key="1">
    <citation type="submission" date="2023-05" db="EMBL/GenBank/DDBJ databases">
        <title>Genome and transcriptome analyses reveal genes involved in the formation of fine ridges on petal epidermal cells in Hibiscus trionum.</title>
        <authorList>
            <person name="Koshimizu S."/>
            <person name="Masuda S."/>
            <person name="Ishii T."/>
            <person name="Shirasu K."/>
            <person name="Hoshino A."/>
            <person name="Arita M."/>
        </authorList>
    </citation>
    <scope>NUCLEOTIDE SEQUENCE</scope>
    <source>
        <strain evidence="3">Hamamatsu line</strain>
    </source>
</reference>
<dbReference type="AlphaFoldDB" id="A0A9W7HCW3"/>
<dbReference type="PANTHER" id="PTHR35317">
    <property type="entry name" value="OS04G0629600 PROTEIN"/>
    <property type="match status" value="1"/>
</dbReference>
<dbReference type="Pfam" id="PF14223">
    <property type="entry name" value="Retrotran_gag_2"/>
    <property type="match status" value="1"/>
</dbReference>
<evidence type="ECO:0000313" key="4">
    <source>
        <dbReference type="Proteomes" id="UP001165190"/>
    </source>
</evidence>
<dbReference type="InterPro" id="IPR036875">
    <property type="entry name" value="Znf_CCHC_sf"/>
</dbReference>
<proteinExistence type="predicted"/>
<dbReference type="Pfam" id="PF22936">
    <property type="entry name" value="Pol_BBD"/>
    <property type="match status" value="1"/>
</dbReference>
<organism evidence="3 4">
    <name type="scientific">Hibiscus trionum</name>
    <name type="common">Flower of an hour</name>
    <dbReference type="NCBI Taxonomy" id="183268"/>
    <lineage>
        <taxon>Eukaryota</taxon>
        <taxon>Viridiplantae</taxon>
        <taxon>Streptophyta</taxon>
        <taxon>Embryophyta</taxon>
        <taxon>Tracheophyta</taxon>
        <taxon>Spermatophyta</taxon>
        <taxon>Magnoliopsida</taxon>
        <taxon>eudicotyledons</taxon>
        <taxon>Gunneridae</taxon>
        <taxon>Pentapetalae</taxon>
        <taxon>rosids</taxon>
        <taxon>malvids</taxon>
        <taxon>Malvales</taxon>
        <taxon>Malvaceae</taxon>
        <taxon>Malvoideae</taxon>
        <taxon>Hibiscus</taxon>
    </lineage>
</organism>
<dbReference type="EMBL" id="BSYR01000011">
    <property type="protein sequence ID" value="GMI75136.1"/>
    <property type="molecule type" value="Genomic_DNA"/>
</dbReference>
<name>A0A9W7HCW3_HIBTR</name>
<dbReference type="Proteomes" id="UP001165190">
    <property type="component" value="Unassembled WGS sequence"/>
</dbReference>
<accession>A0A9W7HCW3</accession>
<dbReference type="SUPFAM" id="SSF57756">
    <property type="entry name" value="Retrovirus zinc finger-like domains"/>
    <property type="match status" value="1"/>
</dbReference>
<evidence type="ECO:0000313" key="3">
    <source>
        <dbReference type="EMBL" id="GMI75136.1"/>
    </source>
</evidence>
<keyword evidence="1" id="KW-0862">Zinc</keyword>